<feature type="region of interest" description="Disordered" evidence="1">
    <location>
        <begin position="221"/>
        <end position="241"/>
    </location>
</feature>
<gene>
    <name evidence="2" type="ORF">PXEA_LOCUS12601</name>
</gene>
<feature type="region of interest" description="Disordered" evidence="1">
    <location>
        <begin position="1"/>
        <end position="44"/>
    </location>
</feature>
<dbReference type="Proteomes" id="UP000784294">
    <property type="component" value="Unassembled WGS sequence"/>
</dbReference>
<reference evidence="2" key="1">
    <citation type="submission" date="2018-11" db="EMBL/GenBank/DDBJ databases">
        <authorList>
            <consortium name="Pathogen Informatics"/>
        </authorList>
    </citation>
    <scope>NUCLEOTIDE SEQUENCE</scope>
</reference>
<sequence>MTGSTGNSGGKKQRKRRQAGQDPASATATSALPIGGSASGSQKSHCPVAVGGFTTSANGPSAAKLPRLGHAPCPSGPLTMIMMPQSSGVSGLPGASSACSASETGMMIMHSSNTSANGTISSATSTSMPVARVISSGSIAGGLSLSASTSSLASTSVSGSAVSNIASAVASSASNSTNALPSGRSVYDFDDTPVTIAIGTSTTALMMMSNTATTMPSALVTSSSGSSVSSSSSANPLPTGSGGMLIGPVGTIPPGLVKSPPLSTLTSIAAGGAGISSGNLSGSSSTCGIVGGNIGSSVSVPGTGIGGMSHMIATSGGTTESGLISDRAGTHLVTNSTSTSHSSSSCSSKMLFFKLLRGKFYF</sequence>
<accession>A0A448WSJ5</accession>
<feature type="compositionally biased region" description="Low complexity" evidence="1">
    <location>
        <begin position="221"/>
        <end position="239"/>
    </location>
</feature>
<evidence type="ECO:0000313" key="2">
    <source>
        <dbReference type="EMBL" id="VEL19161.1"/>
    </source>
</evidence>
<name>A0A448WSJ5_9PLAT</name>
<comment type="caution">
    <text evidence="2">The sequence shown here is derived from an EMBL/GenBank/DDBJ whole genome shotgun (WGS) entry which is preliminary data.</text>
</comment>
<evidence type="ECO:0000256" key="1">
    <source>
        <dbReference type="SAM" id="MobiDB-lite"/>
    </source>
</evidence>
<dbReference type="AlphaFoldDB" id="A0A448WSJ5"/>
<keyword evidence="3" id="KW-1185">Reference proteome</keyword>
<evidence type="ECO:0000313" key="3">
    <source>
        <dbReference type="Proteomes" id="UP000784294"/>
    </source>
</evidence>
<dbReference type="EMBL" id="CAAALY010040379">
    <property type="protein sequence ID" value="VEL19161.1"/>
    <property type="molecule type" value="Genomic_DNA"/>
</dbReference>
<organism evidence="2 3">
    <name type="scientific">Protopolystoma xenopodis</name>
    <dbReference type="NCBI Taxonomy" id="117903"/>
    <lineage>
        <taxon>Eukaryota</taxon>
        <taxon>Metazoa</taxon>
        <taxon>Spiralia</taxon>
        <taxon>Lophotrochozoa</taxon>
        <taxon>Platyhelminthes</taxon>
        <taxon>Monogenea</taxon>
        <taxon>Polyopisthocotylea</taxon>
        <taxon>Polystomatidea</taxon>
        <taxon>Polystomatidae</taxon>
        <taxon>Protopolystoma</taxon>
    </lineage>
</organism>
<protein>
    <submittedName>
        <fullName evidence="2">Uncharacterized protein</fullName>
    </submittedName>
</protein>
<proteinExistence type="predicted"/>